<feature type="domain" description="Cation/H+ exchanger transmembrane" evidence="9">
    <location>
        <begin position="16"/>
        <end position="385"/>
    </location>
</feature>
<organism evidence="10 11">
    <name type="scientific">Streptomyces lavendulocolor</name>
    <dbReference type="NCBI Taxonomy" id="67316"/>
    <lineage>
        <taxon>Bacteria</taxon>
        <taxon>Bacillati</taxon>
        <taxon>Actinomycetota</taxon>
        <taxon>Actinomycetes</taxon>
        <taxon>Kitasatosporales</taxon>
        <taxon>Streptomycetaceae</taxon>
        <taxon>Streptomyces</taxon>
    </lineage>
</organism>
<dbReference type="PANTHER" id="PTHR32468">
    <property type="entry name" value="CATION/H + ANTIPORTER"/>
    <property type="match status" value="1"/>
</dbReference>
<sequence>MTDGRFLLALACLLLLTRTAGLLARRAGQPPTVAELGAGLLLGPSLLGAVAPGVHRFLFGPEVLPALGALAELGLVLYAFGIGRHLAGPAGSDRTAPAVTAVSAASVLLPAAAGAVLALALDGAHAGPRATPVASALFLGCALSITALPVLARILDDEGLTATPAGRVSLAAAAVGDAVAWCLLTAALFAAGSLGTRHLLPAAAGLVAVAVLLRTRPGTASRGADLPLTVAGCALAAAASSSAGLHQLLGALLFGHLFGRRYPAAAGGPALKGLDTVTTAILLPCFFLGFGQRLDLGSAPWDATLLAVLLPVAVLTKTVGCAAAAALAGLPRREWLRVGALMNSRGLTEIVVISLGHQAGLIDRAMLVALTVVALATTAMTAPALRLADRLADRLAGGPQSRTGTGSGSAPATGRESAARR</sequence>
<dbReference type="Pfam" id="PF00999">
    <property type="entry name" value="Na_H_Exchanger"/>
    <property type="match status" value="1"/>
</dbReference>
<evidence type="ECO:0000313" key="10">
    <source>
        <dbReference type="EMBL" id="MEU0710814.1"/>
    </source>
</evidence>
<protein>
    <submittedName>
        <fullName evidence="10">Cation:proton antiporter</fullName>
    </submittedName>
</protein>
<evidence type="ECO:0000259" key="9">
    <source>
        <dbReference type="Pfam" id="PF00999"/>
    </source>
</evidence>
<keyword evidence="2" id="KW-0813">Transport</keyword>
<feature type="transmembrane region" description="Helical" evidence="8">
    <location>
        <begin position="36"/>
        <end position="54"/>
    </location>
</feature>
<feature type="transmembrane region" description="Helical" evidence="8">
    <location>
        <begin position="270"/>
        <end position="291"/>
    </location>
</feature>
<reference evidence="10 11" key="1">
    <citation type="submission" date="2024-06" db="EMBL/GenBank/DDBJ databases">
        <title>The Natural Products Discovery Center: Release of the First 8490 Sequenced Strains for Exploring Actinobacteria Biosynthetic Diversity.</title>
        <authorList>
            <person name="Kalkreuter E."/>
            <person name="Kautsar S.A."/>
            <person name="Yang D."/>
            <person name="Bader C.D."/>
            <person name="Teijaro C.N."/>
            <person name="Fluegel L."/>
            <person name="Davis C.M."/>
            <person name="Simpson J.R."/>
            <person name="Lauterbach L."/>
            <person name="Steele A.D."/>
            <person name="Gui C."/>
            <person name="Meng S."/>
            <person name="Li G."/>
            <person name="Viehrig K."/>
            <person name="Ye F."/>
            <person name="Su P."/>
            <person name="Kiefer A.F."/>
            <person name="Nichols A."/>
            <person name="Cepeda A.J."/>
            <person name="Yan W."/>
            <person name="Fan B."/>
            <person name="Jiang Y."/>
            <person name="Adhikari A."/>
            <person name="Zheng C.-J."/>
            <person name="Schuster L."/>
            <person name="Cowan T.M."/>
            <person name="Smanski M.J."/>
            <person name="Chevrette M.G."/>
            <person name="De Carvalho L.P.S."/>
            <person name="Shen B."/>
        </authorList>
    </citation>
    <scope>NUCLEOTIDE SEQUENCE [LARGE SCALE GENOMIC DNA]</scope>
    <source>
        <strain evidence="10 11">NPDC006337</strain>
    </source>
</reference>
<evidence type="ECO:0000256" key="5">
    <source>
        <dbReference type="ARBA" id="ARBA00023065"/>
    </source>
</evidence>
<evidence type="ECO:0000256" key="6">
    <source>
        <dbReference type="ARBA" id="ARBA00023136"/>
    </source>
</evidence>
<dbReference type="PANTHER" id="PTHR32468:SF0">
    <property type="entry name" value="K(+)_H(+) ANTIPORTER 1"/>
    <property type="match status" value="1"/>
</dbReference>
<gene>
    <name evidence="10" type="ORF">ABZ508_25965</name>
</gene>
<dbReference type="Gene3D" id="1.20.1530.20">
    <property type="match status" value="1"/>
</dbReference>
<proteinExistence type="predicted"/>
<dbReference type="InterPro" id="IPR038770">
    <property type="entry name" value="Na+/solute_symporter_sf"/>
</dbReference>
<evidence type="ECO:0000313" key="11">
    <source>
        <dbReference type="Proteomes" id="UP001550378"/>
    </source>
</evidence>
<dbReference type="InterPro" id="IPR006153">
    <property type="entry name" value="Cation/H_exchanger_TM"/>
</dbReference>
<dbReference type="EMBL" id="JBEXZR010000028">
    <property type="protein sequence ID" value="MEU0710814.1"/>
    <property type="molecule type" value="Genomic_DNA"/>
</dbReference>
<name>A0ABV2WBQ9_9ACTN</name>
<evidence type="ECO:0000256" key="7">
    <source>
        <dbReference type="SAM" id="MobiDB-lite"/>
    </source>
</evidence>
<feature type="transmembrane region" description="Helical" evidence="8">
    <location>
        <begin position="235"/>
        <end position="258"/>
    </location>
</feature>
<feature type="transmembrane region" description="Helical" evidence="8">
    <location>
        <begin position="98"/>
        <end position="121"/>
    </location>
</feature>
<feature type="transmembrane region" description="Helical" evidence="8">
    <location>
        <begin position="133"/>
        <end position="155"/>
    </location>
</feature>
<keyword evidence="6 8" id="KW-0472">Membrane</keyword>
<feature type="transmembrane region" description="Helical" evidence="8">
    <location>
        <begin position="303"/>
        <end position="328"/>
    </location>
</feature>
<feature type="transmembrane region" description="Helical" evidence="8">
    <location>
        <begin position="167"/>
        <end position="191"/>
    </location>
</feature>
<dbReference type="Proteomes" id="UP001550378">
    <property type="component" value="Unassembled WGS sequence"/>
</dbReference>
<accession>A0ABV2WBQ9</accession>
<dbReference type="RefSeq" id="WP_359657214.1">
    <property type="nucleotide sequence ID" value="NZ_JBEXZP010000170.1"/>
</dbReference>
<comment type="subcellular location">
    <subcellularLocation>
        <location evidence="1">Membrane</location>
        <topology evidence="1">Multi-pass membrane protein</topology>
    </subcellularLocation>
</comment>
<evidence type="ECO:0000256" key="3">
    <source>
        <dbReference type="ARBA" id="ARBA00022692"/>
    </source>
</evidence>
<keyword evidence="4 8" id="KW-1133">Transmembrane helix</keyword>
<dbReference type="InterPro" id="IPR050794">
    <property type="entry name" value="CPA2_transporter"/>
</dbReference>
<feature type="region of interest" description="Disordered" evidence="7">
    <location>
        <begin position="396"/>
        <end position="421"/>
    </location>
</feature>
<evidence type="ECO:0000256" key="2">
    <source>
        <dbReference type="ARBA" id="ARBA00022448"/>
    </source>
</evidence>
<evidence type="ECO:0000256" key="1">
    <source>
        <dbReference type="ARBA" id="ARBA00004141"/>
    </source>
</evidence>
<feature type="transmembrane region" description="Helical" evidence="8">
    <location>
        <begin position="66"/>
        <end position="86"/>
    </location>
</feature>
<feature type="transmembrane region" description="Helical" evidence="8">
    <location>
        <begin position="198"/>
        <end position="215"/>
    </location>
</feature>
<keyword evidence="3 8" id="KW-0812">Transmembrane</keyword>
<evidence type="ECO:0000256" key="4">
    <source>
        <dbReference type="ARBA" id="ARBA00022989"/>
    </source>
</evidence>
<feature type="compositionally biased region" description="Low complexity" evidence="7">
    <location>
        <begin position="401"/>
        <end position="415"/>
    </location>
</feature>
<keyword evidence="5" id="KW-0406">Ion transport</keyword>
<feature type="transmembrane region" description="Helical" evidence="8">
    <location>
        <begin position="365"/>
        <end position="385"/>
    </location>
</feature>
<evidence type="ECO:0000256" key="8">
    <source>
        <dbReference type="SAM" id="Phobius"/>
    </source>
</evidence>
<comment type="caution">
    <text evidence="10">The sequence shown here is derived from an EMBL/GenBank/DDBJ whole genome shotgun (WGS) entry which is preliminary data.</text>
</comment>
<keyword evidence="11" id="KW-1185">Reference proteome</keyword>